<keyword evidence="2" id="KW-1185">Reference proteome</keyword>
<dbReference type="Proteomes" id="UP000663452">
    <property type="component" value="Chromosome"/>
</dbReference>
<evidence type="ECO:0000313" key="1">
    <source>
        <dbReference type="EMBL" id="QSF43280.1"/>
    </source>
</evidence>
<evidence type="ECO:0000313" key="2">
    <source>
        <dbReference type="Proteomes" id="UP000663452"/>
    </source>
</evidence>
<dbReference type="RefSeq" id="WP_206100918.1">
    <property type="nucleotide sequence ID" value="NZ_CP070969.1"/>
</dbReference>
<dbReference type="Gene3D" id="3.30.420.240">
    <property type="match status" value="1"/>
</dbReference>
<organism evidence="1 2">
    <name type="scientific">Paenibacillus tianjinensis</name>
    <dbReference type="NCBI Taxonomy" id="2810347"/>
    <lineage>
        <taxon>Bacteria</taxon>
        <taxon>Bacillati</taxon>
        <taxon>Bacillota</taxon>
        <taxon>Bacilli</taxon>
        <taxon>Bacillales</taxon>
        <taxon>Paenibacillaceae</taxon>
        <taxon>Paenibacillus</taxon>
    </lineage>
</organism>
<protein>
    <recommendedName>
        <fullName evidence="3">Terminase-like family protein</fullName>
    </recommendedName>
</protein>
<dbReference type="InterPro" id="IPR027417">
    <property type="entry name" value="P-loop_NTPase"/>
</dbReference>
<dbReference type="EMBL" id="CP070969">
    <property type="protein sequence ID" value="QSF43280.1"/>
    <property type="molecule type" value="Genomic_DNA"/>
</dbReference>
<evidence type="ECO:0008006" key="3">
    <source>
        <dbReference type="Google" id="ProtNLM"/>
    </source>
</evidence>
<sequence length="540" mass="61958">MAKSEYSEERLKKYTDLVSWCRWNPDLWYDLITPEFGGIRLDLDQRVFLRSITRFISVYGVFPRGYGKTMKEFMAMVHAAIWHPDIEISMTAQTKEQAAKLVDEKWKEMIKHYPLIENEILGKPSITTDDVDIRFKSGGRITTLANAQSSKGSRRHRLQIEESALLNNNLFEDALAPIVDVPRRTIGEAVVNPEEMNGQINFFTTAGYRGSDEFQRNLQMINEMAELKGKIVLGSDWKLAVHYRRGQSKAAILNKKANYAPTFFAQNYESKWTGNTSGGVVDIQKLLNLRILESPEFTPSKDYEYILSIDVARSSRDSNNQSSVAVLKLIKNKIGKLKSIQLVNLINFKNGMNFRQQGIEVKRIRNQYNASVVVLDTNGVGTGLRDELLLDVDDPKDKKNLGCWDTINTDYVPEIPNSPKYIFEFVGQSFNHEGIVAFMDMVESCTLELLVKDNNKNGLDDINYSDKAYPHIQTDLLIDEIANLKLKQLSSGKFTVEQLTKRINKDRYSALMMGVWYIKEFMSSYKEPEKIDYKKFMMIN</sequence>
<accession>A0ABX7L5D8</accession>
<proteinExistence type="predicted"/>
<gene>
    <name evidence="1" type="ORF">JRJ22_18610</name>
</gene>
<reference evidence="1 2" key="1">
    <citation type="submission" date="2021-02" db="EMBL/GenBank/DDBJ databases">
        <title>Paenibacillus tianjinensis sp. nov.</title>
        <authorList>
            <person name="Liu H."/>
        </authorList>
    </citation>
    <scope>NUCLEOTIDE SEQUENCE [LARGE SCALE GENOMIC DNA]</scope>
    <source>
        <strain evidence="1 2">TB2019</strain>
    </source>
</reference>
<name>A0ABX7L5D8_9BACL</name>
<dbReference type="Gene3D" id="3.40.50.300">
    <property type="entry name" value="P-loop containing nucleotide triphosphate hydrolases"/>
    <property type="match status" value="1"/>
</dbReference>